<dbReference type="SUPFAM" id="SSF51735">
    <property type="entry name" value="NAD(P)-binding Rossmann-fold domains"/>
    <property type="match status" value="1"/>
</dbReference>
<dbReference type="InterPro" id="IPR036291">
    <property type="entry name" value="NAD(P)-bd_dom_sf"/>
</dbReference>
<dbReference type="InterPro" id="IPR006139">
    <property type="entry name" value="D-isomer_2_OHA_DH_cat_dom"/>
</dbReference>
<dbReference type="PANTHER" id="PTHR43761:SF1">
    <property type="entry name" value="D-ISOMER SPECIFIC 2-HYDROXYACID DEHYDROGENASE CATALYTIC DOMAIN-CONTAINING PROTEIN-RELATED"/>
    <property type="match status" value="1"/>
</dbReference>
<dbReference type="PANTHER" id="PTHR43761">
    <property type="entry name" value="D-ISOMER SPECIFIC 2-HYDROXYACID DEHYDROGENASE FAMILY PROTEIN (AFU_ORTHOLOGUE AFUA_1G13630)"/>
    <property type="match status" value="1"/>
</dbReference>
<evidence type="ECO:0000256" key="3">
    <source>
        <dbReference type="ARBA" id="ARBA00023027"/>
    </source>
</evidence>
<organism evidence="7 8">
    <name type="scientific">Paenibacillus residui</name>
    <dbReference type="NCBI Taxonomy" id="629724"/>
    <lineage>
        <taxon>Bacteria</taxon>
        <taxon>Bacillati</taxon>
        <taxon>Bacillota</taxon>
        <taxon>Bacilli</taxon>
        <taxon>Bacillales</taxon>
        <taxon>Paenibacillaceae</taxon>
        <taxon>Paenibacillus</taxon>
    </lineage>
</organism>
<dbReference type="SUPFAM" id="SSF52283">
    <property type="entry name" value="Formate/glycerate dehydrogenase catalytic domain-like"/>
    <property type="match status" value="1"/>
</dbReference>
<evidence type="ECO:0000259" key="6">
    <source>
        <dbReference type="Pfam" id="PF02826"/>
    </source>
</evidence>
<comment type="similarity">
    <text evidence="1 4">Belongs to the D-isomer specific 2-hydroxyacid dehydrogenase family.</text>
</comment>
<dbReference type="InterPro" id="IPR006140">
    <property type="entry name" value="D-isomer_DH_NAD-bd"/>
</dbReference>
<name>A0ABW3DD89_9BACL</name>
<keyword evidence="3" id="KW-0520">NAD</keyword>
<sequence>MNIVVLDGYTLNPGDLSWEPLQRLGRLTIYERTGPEQIVERARDAEIVLTNKTPLRAATLEQLPKLKYIGVLATGYDIIDVKAAAERGVIVTNVPDYSSRSVAQLTMALLLELCHHAGRHSDSVKAGDWAASRDFSYSLTPLIELSGKTMGIIGLGTIGKQTAKLAQAFGMEVIATKRRLPVGTTEDNVRIVELDELLRLSDVVSLHCPLTPETEEIIQRKTLDRMKPSAFLINTSRGKLVREQDLADALNEGRIAGAAVDVLSQEPPGSDHPLTKAANCILTPHIAWATQEARSRLLETAAANVTAFLAGTPVHTV</sequence>
<accession>A0ABW3DD89</accession>
<dbReference type="RefSeq" id="WP_379290490.1">
    <property type="nucleotide sequence ID" value="NZ_JBHTIU010000081.1"/>
</dbReference>
<keyword evidence="2 4" id="KW-0560">Oxidoreductase</keyword>
<evidence type="ECO:0000259" key="5">
    <source>
        <dbReference type="Pfam" id="PF00389"/>
    </source>
</evidence>
<evidence type="ECO:0000256" key="2">
    <source>
        <dbReference type="ARBA" id="ARBA00023002"/>
    </source>
</evidence>
<comment type="caution">
    <text evidence="7">The sequence shown here is derived from an EMBL/GenBank/DDBJ whole genome shotgun (WGS) entry which is preliminary data.</text>
</comment>
<feature type="domain" description="D-isomer specific 2-hydroxyacid dehydrogenase NAD-binding" evidence="6">
    <location>
        <begin position="107"/>
        <end position="287"/>
    </location>
</feature>
<dbReference type="InterPro" id="IPR050418">
    <property type="entry name" value="D-iso_2-hydroxyacid_DH_PdxB"/>
</dbReference>
<dbReference type="Pfam" id="PF02826">
    <property type="entry name" value="2-Hacid_dh_C"/>
    <property type="match status" value="1"/>
</dbReference>
<dbReference type="CDD" id="cd12162">
    <property type="entry name" value="2-Hacid_dh_4"/>
    <property type="match status" value="1"/>
</dbReference>
<dbReference type="Proteomes" id="UP001597120">
    <property type="component" value="Unassembled WGS sequence"/>
</dbReference>
<dbReference type="EMBL" id="JBHTIU010000081">
    <property type="protein sequence ID" value="MFD0871455.1"/>
    <property type="molecule type" value="Genomic_DNA"/>
</dbReference>
<feature type="domain" description="D-isomer specific 2-hydroxyacid dehydrogenase catalytic" evidence="5">
    <location>
        <begin position="18"/>
        <end position="314"/>
    </location>
</feature>
<evidence type="ECO:0000313" key="7">
    <source>
        <dbReference type="EMBL" id="MFD0871455.1"/>
    </source>
</evidence>
<evidence type="ECO:0000256" key="1">
    <source>
        <dbReference type="ARBA" id="ARBA00005854"/>
    </source>
</evidence>
<protein>
    <submittedName>
        <fullName evidence="7">D-2-hydroxyacid dehydrogenase</fullName>
    </submittedName>
</protein>
<dbReference type="Gene3D" id="3.40.50.720">
    <property type="entry name" value="NAD(P)-binding Rossmann-like Domain"/>
    <property type="match status" value="2"/>
</dbReference>
<evidence type="ECO:0000313" key="8">
    <source>
        <dbReference type="Proteomes" id="UP001597120"/>
    </source>
</evidence>
<dbReference type="Pfam" id="PF00389">
    <property type="entry name" value="2-Hacid_dh"/>
    <property type="match status" value="1"/>
</dbReference>
<proteinExistence type="inferred from homology"/>
<evidence type="ECO:0000256" key="4">
    <source>
        <dbReference type="RuleBase" id="RU003719"/>
    </source>
</evidence>
<gene>
    <name evidence="7" type="ORF">ACFQ03_20150</name>
</gene>
<reference evidence="8" key="1">
    <citation type="journal article" date="2019" name="Int. J. Syst. Evol. Microbiol.">
        <title>The Global Catalogue of Microorganisms (GCM) 10K type strain sequencing project: providing services to taxonomists for standard genome sequencing and annotation.</title>
        <authorList>
            <consortium name="The Broad Institute Genomics Platform"/>
            <consortium name="The Broad Institute Genome Sequencing Center for Infectious Disease"/>
            <person name="Wu L."/>
            <person name="Ma J."/>
        </authorList>
    </citation>
    <scope>NUCLEOTIDE SEQUENCE [LARGE SCALE GENOMIC DNA]</scope>
    <source>
        <strain evidence="8">CCUG 57263</strain>
    </source>
</reference>
<keyword evidence="8" id="KW-1185">Reference proteome</keyword>